<protein>
    <submittedName>
        <fullName evidence="3">Putative WD40/YVTN repeat-like-containing domain-containing protein</fullName>
    </submittedName>
</protein>
<accession>A0A251SB97</accession>
<comment type="pathway">
    <text evidence="1">Protein modification; protein ubiquitination.</text>
</comment>
<dbReference type="AlphaFoldDB" id="A0A251SB97"/>
<dbReference type="STRING" id="4232.A0A251SB97"/>
<evidence type="ECO:0000313" key="3">
    <source>
        <dbReference type="EMBL" id="OTF94680.1"/>
    </source>
</evidence>
<dbReference type="InParanoid" id="A0A251SB97"/>
<dbReference type="Proteomes" id="UP000215914">
    <property type="component" value="Chromosome 15"/>
</dbReference>
<organism evidence="3 4">
    <name type="scientific">Helianthus annuus</name>
    <name type="common">Common sunflower</name>
    <dbReference type="NCBI Taxonomy" id="4232"/>
    <lineage>
        <taxon>Eukaryota</taxon>
        <taxon>Viridiplantae</taxon>
        <taxon>Streptophyta</taxon>
        <taxon>Embryophyta</taxon>
        <taxon>Tracheophyta</taxon>
        <taxon>Spermatophyta</taxon>
        <taxon>Magnoliopsida</taxon>
        <taxon>eudicotyledons</taxon>
        <taxon>Gunneridae</taxon>
        <taxon>Pentapetalae</taxon>
        <taxon>asterids</taxon>
        <taxon>campanulids</taxon>
        <taxon>Asterales</taxon>
        <taxon>Asteraceae</taxon>
        <taxon>Asteroideae</taxon>
        <taxon>Heliantheae alliance</taxon>
        <taxon>Heliantheae</taxon>
        <taxon>Helianthus</taxon>
    </lineage>
</organism>
<dbReference type="PANTHER" id="PTHR22852">
    <property type="entry name" value="LETHAL 2 DENTICLELESS PROTEIN RETINOIC ACID-REGULATED NUCLEAR MATRIX-ASSOCIATED PROTEIN"/>
    <property type="match status" value="1"/>
</dbReference>
<dbReference type="InterPro" id="IPR036322">
    <property type="entry name" value="WD40_repeat_dom_sf"/>
</dbReference>
<keyword evidence="2" id="KW-0833">Ubl conjugation pathway</keyword>
<gene>
    <name evidence="3" type="ORF">HannXRQ_Chr15g0474761</name>
</gene>
<sequence>MQEQDCKKLLLFVIKFWDTRNLKAPITQACSHDKPSGKSERSYGISSLSQDKNGVYISASCMDSRIYLFNVLQLEKDLLKVSKDVDIGTFFC</sequence>
<keyword evidence="4" id="KW-1185">Reference proteome</keyword>
<evidence type="ECO:0000313" key="4">
    <source>
        <dbReference type="Proteomes" id="UP000215914"/>
    </source>
</evidence>
<name>A0A251SB97_HELAN</name>
<dbReference type="EMBL" id="CM007904">
    <property type="protein sequence ID" value="OTF94680.1"/>
    <property type="molecule type" value="Genomic_DNA"/>
</dbReference>
<proteinExistence type="predicted"/>
<reference evidence="4" key="1">
    <citation type="journal article" date="2017" name="Nature">
        <title>The sunflower genome provides insights into oil metabolism, flowering and Asterid evolution.</title>
        <authorList>
            <person name="Badouin H."/>
            <person name="Gouzy J."/>
            <person name="Grassa C.J."/>
            <person name="Murat F."/>
            <person name="Staton S.E."/>
            <person name="Cottret L."/>
            <person name="Lelandais-Briere C."/>
            <person name="Owens G.L."/>
            <person name="Carrere S."/>
            <person name="Mayjonade B."/>
            <person name="Legrand L."/>
            <person name="Gill N."/>
            <person name="Kane N.C."/>
            <person name="Bowers J.E."/>
            <person name="Hubner S."/>
            <person name="Bellec A."/>
            <person name="Berard A."/>
            <person name="Berges H."/>
            <person name="Blanchet N."/>
            <person name="Boniface M.C."/>
            <person name="Brunel D."/>
            <person name="Catrice O."/>
            <person name="Chaidir N."/>
            <person name="Claudel C."/>
            <person name="Donnadieu C."/>
            <person name="Faraut T."/>
            <person name="Fievet G."/>
            <person name="Helmstetter N."/>
            <person name="King M."/>
            <person name="Knapp S.J."/>
            <person name="Lai Z."/>
            <person name="Le Paslier M.C."/>
            <person name="Lippi Y."/>
            <person name="Lorenzon L."/>
            <person name="Mandel J.R."/>
            <person name="Marage G."/>
            <person name="Marchand G."/>
            <person name="Marquand E."/>
            <person name="Bret-Mestries E."/>
            <person name="Morien E."/>
            <person name="Nambeesan S."/>
            <person name="Nguyen T."/>
            <person name="Pegot-Espagnet P."/>
            <person name="Pouilly N."/>
            <person name="Raftis F."/>
            <person name="Sallet E."/>
            <person name="Schiex T."/>
            <person name="Thomas J."/>
            <person name="Vandecasteele C."/>
            <person name="Vares D."/>
            <person name="Vear F."/>
            <person name="Vautrin S."/>
            <person name="Crespi M."/>
            <person name="Mangin B."/>
            <person name="Burke J.M."/>
            <person name="Salse J."/>
            <person name="Munos S."/>
            <person name="Vincourt P."/>
            <person name="Rieseberg L.H."/>
            <person name="Langlade N.B."/>
        </authorList>
    </citation>
    <scope>NUCLEOTIDE SEQUENCE [LARGE SCALE GENOMIC DNA]</scope>
    <source>
        <strain evidence="4">cv. SF193</strain>
    </source>
</reference>
<evidence type="ECO:0000256" key="1">
    <source>
        <dbReference type="ARBA" id="ARBA00004906"/>
    </source>
</evidence>
<evidence type="ECO:0000256" key="2">
    <source>
        <dbReference type="ARBA" id="ARBA00022786"/>
    </source>
</evidence>
<dbReference type="InterPro" id="IPR051865">
    <property type="entry name" value="WD-repeat_CDT2_adapter"/>
</dbReference>
<dbReference type="PANTHER" id="PTHR22852:SF0">
    <property type="entry name" value="DENTICLELESS PROTEIN HOMOLOG"/>
    <property type="match status" value="1"/>
</dbReference>
<dbReference type="SUPFAM" id="SSF50978">
    <property type="entry name" value="WD40 repeat-like"/>
    <property type="match status" value="1"/>
</dbReference>